<evidence type="ECO:0000313" key="2">
    <source>
        <dbReference type="EMBL" id="MCZ0865892.1"/>
    </source>
</evidence>
<sequence length="96" mass="10208">MAQLFLYLTLFLAASAGADAGYPANADGLLDSNVVCMDQARANAANELDSPEEDGLAAKPFTLKPAAKGCIATAQYFLYSAYRTHNSIRAPPFFLS</sequence>
<organism evidence="2 3">
    <name type="scientific">Dasania phycosphaerae</name>
    <dbReference type="NCBI Taxonomy" id="2950436"/>
    <lineage>
        <taxon>Bacteria</taxon>
        <taxon>Pseudomonadati</taxon>
        <taxon>Pseudomonadota</taxon>
        <taxon>Gammaproteobacteria</taxon>
        <taxon>Cellvibrionales</taxon>
        <taxon>Spongiibacteraceae</taxon>
        <taxon>Dasania</taxon>
    </lineage>
</organism>
<evidence type="ECO:0000256" key="1">
    <source>
        <dbReference type="SAM" id="SignalP"/>
    </source>
</evidence>
<keyword evidence="3" id="KW-1185">Reference proteome</keyword>
<dbReference type="RefSeq" id="WP_258332040.1">
    <property type="nucleotide sequence ID" value="NZ_JAPTGG010000009.1"/>
</dbReference>
<keyword evidence="1" id="KW-0732">Signal</keyword>
<comment type="caution">
    <text evidence="2">The sequence shown here is derived from an EMBL/GenBank/DDBJ whole genome shotgun (WGS) entry which is preliminary data.</text>
</comment>
<reference evidence="2 3" key="1">
    <citation type="submission" date="2022-12" db="EMBL/GenBank/DDBJ databases">
        <title>Dasania phycosphaerae sp. nov., isolated from particulate material of the south coast of Korea.</title>
        <authorList>
            <person name="Jiang Y."/>
        </authorList>
    </citation>
    <scope>NUCLEOTIDE SEQUENCE [LARGE SCALE GENOMIC DNA]</scope>
    <source>
        <strain evidence="2 3">GY-19</strain>
    </source>
</reference>
<dbReference type="EMBL" id="JAPTGG010000009">
    <property type="protein sequence ID" value="MCZ0865892.1"/>
    <property type="molecule type" value="Genomic_DNA"/>
</dbReference>
<protein>
    <submittedName>
        <fullName evidence="2">Uncharacterized protein</fullName>
    </submittedName>
</protein>
<evidence type="ECO:0000313" key="3">
    <source>
        <dbReference type="Proteomes" id="UP001069090"/>
    </source>
</evidence>
<dbReference type="AlphaFoldDB" id="A0A9J6RN25"/>
<accession>A0A9J6RN25</accession>
<feature type="signal peptide" evidence="1">
    <location>
        <begin position="1"/>
        <end position="20"/>
    </location>
</feature>
<dbReference type="Proteomes" id="UP001069090">
    <property type="component" value="Unassembled WGS sequence"/>
</dbReference>
<proteinExistence type="predicted"/>
<feature type="chain" id="PRO_5039893223" evidence="1">
    <location>
        <begin position="21"/>
        <end position="96"/>
    </location>
</feature>
<name>A0A9J6RN25_9GAMM</name>
<gene>
    <name evidence="2" type="ORF">O0V09_11805</name>
</gene>